<dbReference type="InterPro" id="IPR035919">
    <property type="entry name" value="EAL_sf"/>
</dbReference>
<dbReference type="SUPFAM" id="SSF55785">
    <property type="entry name" value="PYP-like sensor domain (PAS domain)"/>
    <property type="match status" value="2"/>
</dbReference>
<dbReference type="InterPro" id="IPR043128">
    <property type="entry name" value="Rev_trsase/Diguanyl_cyclase"/>
</dbReference>
<dbReference type="Pfam" id="PF00563">
    <property type="entry name" value="EAL"/>
    <property type="match status" value="1"/>
</dbReference>
<feature type="domain" description="EAL" evidence="3">
    <location>
        <begin position="443"/>
        <end position="697"/>
    </location>
</feature>
<dbReference type="InterPro" id="IPR001633">
    <property type="entry name" value="EAL_dom"/>
</dbReference>
<dbReference type="SUPFAM" id="SSF141868">
    <property type="entry name" value="EAL domain-like"/>
    <property type="match status" value="1"/>
</dbReference>
<dbReference type="Pfam" id="PF08447">
    <property type="entry name" value="PAS_3"/>
    <property type="match status" value="1"/>
</dbReference>
<organism evidence="5 6">
    <name type="scientific">Marinobacter confluentis</name>
    <dbReference type="NCBI Taxonomy" id="1697557"/>
    <lineage>
        <taxon>Bacteria</taxon>
        <taxon>Pseudomonadati</taxon>
        <taxon>Pseudomonadota</taxon>
        <taxon>Gammaproteobacteria</taxon>
        <taxon>Pseudomonadales</taxon>
        <taxon>Marinobacteraceae</taxon>
        <taxon>Marinobacter</taxon>
    </lineage>
</organism>
<keyword evidence="6" id="KW-1185">Reference proteome</keyword>
<dbReference type="Proteomes" id="UP000298325">
    <property type="component" value="Unassembled WGS sequence"/>
</dbReference>
<dbReference type="InterPro" id="IPR000700">
    <property type="entry name" value="PAS-assoc_C"/>
</dbReference>
<dbReference type="Gene3D" id="3.30.450.20">
    <property type="entry name" value="PAS domain"/>
    <property type="match status" value="2"/>
</dbReference>
<dbReference type="CDD" id="cd01949">
    <property type="entry name" value="GGDEF"/>
    <property type="match status" value="1"/>
</dbReference>
<dbReference type="SMART" id="SM00267">
    <property type="entry name" value="GGDEF"/>
    <property type="match status" value="1"/>
</dbReference>
<feature type="domain" description="PAC" evidence="2">
    <location>
        <begin position="212"/>
        <end position="265"/>
    </location>
</feature>
<dbReference type="NCBIfam" id="TIGR00254">
    <property type="entry name" value="GGDEF"/>
    <property type="match status" value="1"/>
</dbReference>
<dbReference type="GO" id="GO:0003824">
    <property type="term" value="F:catalytic activity"/>
    <property type="evidence" value="ECO:0007669"/>
    <property type="project" value="UniProtKB-ARBA"/>
</dbReference>
<dbReference type="SMART" id="SM00052">
    <property type="entry name" value="EAL"/>
    <property type="match status" value="1"/>
</dbReference>
<evidence type="ECO:0000259" key="2">
    <source>
        <dbReference type="PROSITE" id="PS50113"/>
    </source>
</evidence>
<dbReference type="PANTHER" id="PTHR44757:SF2">
    <property type="entry name" value="BIOFILM ARCHITECTURE MAINTENANCE PROTEIN MBAA"/>
    <property type="match status" value="1"/>
</dbReference>
<dbReference type="PROSITE" id="PS50883">
    <property type="entry name" value="EAL"/>
    <property type="match status" value="1"/>
</dbReference>
<dbReference type="RefSeq" id="WP_135802944.1">
    <property type="nucleotide sequence ID" value="NZ_SRPF01000002.1"/>
</dbReference>
<dbReference type="InterPro" id="IPR013655">
    <property type="entry name" value="PAS_fold_3"/>
</dbReference>
<evidence type="ECO:0000313" key="5">
    <source>
        <dbReference type="EMBL" id="TGN40282.1"/>
    </source>
</evidence>
<evidence type="ECO:0000256" key="1">
    <source>
        <dbReference type="ARBA" id="ARBA00001946"/>
    </source>
</evidence>
<comment type="cofactor">
    <cofactor evidence="1">
        <name>Mg(2+)</name>
        <dbReference type="ChEBI" id="CHEBI:18420"/>
    </cofactor>
</comment>
<proteinExistence type="predicted"/>
<sequence length="697" mass="78525">MGRSNAFDPNRLYETVFYQILQEVHIWQLEKDANGAIQTWRLLNANPAALKNWGKSLNEVKGKTTDEIFPGVEATRAFMPIVEKIFTEKQPHSWEVNFAGTDQTLQMTSVPVDDDVFISTGVDVSHIRRSEKELKISQERLSIATEAAHIGIWEYDLLSQKLIWDTSMYQIYGVPISTPDLPLTIWENGLHQDDRKRINYDLEKSVKTGNDFDSEFRIICQKTRQIKHIHAHAVFKEGGADDSDKLIGVNIDISDRKQAQQEVELLAYFDPLTELPNRTMISDRLNQSLALSERTQTYSALLFIDVDNFKKINDTAGHAVGDELLTEFARRVKDKIRKADTLGRFGGDEFVIILNSLSGNLKTAIYLSDQFAHKVVELIREPFAISTGPETITASFGITLFKGGISAGDVLREADFAMYKAKESGRNQIHFYNPDMQRLFLERVQIENDLLTAINAGQIEVHYQLQVHEDGTIRGAEALARWRHPTKGFISPDQFIGIAEDSGQIQELGSWIFIKACSDLKDQIQPYVDPEFVMAINVSSLQIFEKEFTDTIQQQIETTGVNPSQVKIEITESAIIDGPEDIHEKMLTLKALGVRFSLDDFGTGYSSLTSLKNLPIDELKIDRSFVHDVLLDRNSSAIAKSVIVLAQSLGLEVVAEGIETNSQMTALKDMGCHAFQGYLFSKPLPLDDFLSIIKNTR</sequence>
<dbReference type="FunFam" id="3.30.70.270:FF:000001">
    <property type="entry name" value="Diguanylate cyclase domain protein"/>
    <property type="match status" value="1"/>
</dbReference>
<evidence type="ECO:0000259" key="3">
    <source>
        <dbReference type="PROSITE" id="PS50883"/>
    </source>
</evidence>
<dbReference type="PANTHER" id="PTHR44757">
    <property type="entry name" value="DIGUANYLATE CYCLASE DGCP"/>
    <property type="match status" value="1"/>
</dbReference>
<dbReference type="EMBL" id="SRPF01000002">
    <property type="protein sequence ID" value="TGN40282.1"/>
    <property type="molecule type" value="Genomic_DNA"/>
</dbReference>
<dbReference type="PROSITE" id="PS50887">
    <property type="entry name" value="GGDEF"/>
    <property type="match status" value="1"/>
</dbReference>
<dbReference type="InterPro" id="IPR035965">
    <property type="entry name" value="PAS-like_dom_sf"/>
</dbReference>
<comment type="caution">
    <text evidence="5">The sequence shown here is derived from an EMBL/GenBank/DDBJ whole genome shotgun (WGS) entry which is preliminary data.</text>
</comment>
<dbReference type="InterPro" id="IPR000160">
    <property type="entry name" value="GGDEF_dom"/>
</dbReference>
<accession>A0A4Z1CHV5</accession>
<dbReference type="Pfam" id="PF00990">
    <property type="entry name" value="GGDEF"/>
    <property type="match status" value="1"/>
</dbReference>
<dbReference type="InterPro" id="IPR052155">
    <property type="entry name" value="Biofilm_reg_signaling"/>
</dbReference>
<dbReference type="Gene3D" id="3.20.20.450">
    <property type="entry name" value="EAL domain"/>
    <property type="match status" value="1"/>
</dbReference>
<name>A0A4Z1CHV5_9GAMM</name>
<evidence type="ECO:0000259" key="4">
    <source>
        <dbReference type="PROSITE" id="PS50887"/>
    </source>
</evidence>
<dbReference type="Gene3D" id="3.30.70.270">
    <property type="match status" value="1"/>
</dbReference>
<dbReference type="AlphaFoldDB" id="A0A4Z1CHV5"/>
<dbReference type="CDD" id="cd01948">
    <property type="entry name" value="EAL"/>
    <property type="match status" value="1"/>
</dbReference>
<dbReference type="InterPro" id="IPR029787">
    <property type="entry name" value="Nucleotide_cyclase"/>
</dbReference>
<protein>
    <submittedName>
        <fullName evidence="5">EAL domain-containing protein</fullName>
    </submittedName>
</protein>
<dbReference type="OrthoDB" id="9812358at2"/>
<dbReference type="PROSITE" id="PS50113">
    <property type="entry name" value="PAC"/>
    <property type="match status" value="1"/>
</dbReference>
<feature type="domain" description="GGDEF" evidence="4">
    <location>
        <begin position="297"/>
        <end position="434"/>
    </location>
</feature>
<evidence type="ECO:0000313" key="6">
    <source>
        <dbReference type="Proteomes" id="UP000298325"/>
    </source>
</evidence>
<dbReference type="SUPFAM" id="SSF55073">
    <property type="entry name" value="Nucleotide cyclase"/>
    <property type="match status" value="1"/>
</dbReference>
<reference evidence="5 6" key="1">
    <citation type="submission" date="2019-04" db="EMBL/GenBank/DDBJ databases">
        <authorList>
            <person name="Park S."/>
            <person name="Yoon J.-H."/>
        </authorList>
    </citation>
    <scope>NUCLEOTIDE SEQUENCE [LARGE SCALE GENOMIC DNA]</scope>
    <source>
        <strain evidence="5 6">HJM-18</strain>
    </source>
</reference>
<gene>
    <name evidence="5" type="ORF">E5Q11_08340</name>
</gene>